<proteinExistence type="predicted"/>
<organism evidence="1">
    <name type="scientific">Siphoviridae sp. ctBLh2</name>
    <dbReference type="NCBI Taxonomy" id="2827803"/>
    <lineage>
        <taxon>Viruses</taxon>
        <taxon>Duplodnaviria</taxon>
        <taxon>Heunggongvirae</taxon>
        <taxon>Uroviricota</taxon>
        <taxon>Caudoviricetes</taxon>
    </lineage>
</organism>
<dbReference type="EMBL" id="BK032514">
    <property type="protein sequence ID" value="DAF45456.1"/>
    <property type="molecule type" value="Genomic_DNA"/>
</dbReference>
<reference evidence="1" key="1">
    <citation type="journal article" date="2021" name="Proc. Natl. Acad. Sci. U.S.A.">
        <title>A Catalog of Tens of Thousands of Viruses from Human Metagenomes Reveals Hidden Associations with Chronic Diseases.</title>
        <authorList>
            <person name="Tisza M.J."/>
            <person name="Buck C.B."/>
        </authorList>
    </citation>
    <scope>NUCLEOTIDE SEQUENCE</scope>
    <source>
        <strain evidence="1">CtBLh2</strain>
    </source>
</reference>
<sequence>MIGRHGRSVDACGSVKKSCRHTGCRVNACSR</sequence>
<evidence type="ECO:0000313" key="1">
    <source>
        <dbReference type="EMBL" id="DAF45456.1"/>
    </source>
</evidence>
<name>A0A8S5S3F9_9CAUD</name>
<accession>A0A8S5S3F9</accession>
<protein>
    <submittedName>
        <fullName evidence="1">Uncharacterized protein</fullName>
    </submittedName>
</protein>